<dbReference type="InterPro" id="IPR019261">
    <property type="entry name" value="PARG_cat_microbial"/>
</dbReference>
<sequence length="378" mass="39338">MGKDGKADKKPRRCRGDRAKHAKTIISKTIPAMLKSDPRARRGVESAVLIADPPEAPGDADGDGDGDGDGKGKGKSGGRGDGGGAKITLSVADALAAAHRLHLGPGRPPPSASTCSPRPGRGGNGRGNLGGRGRESRVAVLNMASPLRPGGGILTGATSQEESLCSRTTLYPSLREEWYRLPELGGVFTRDVLVFSTACDNGAGCGPGVGAGGDTKGGKSAGDEDGEAKGRELGKEDWFFVDVVTAAMVRFPDVVEKPTGGTGGEEEAEQVYAEEKDREMAVSKMRAVMRILKSKAVDKVVLGAWGCGAYGNPVGEVARAWRKVLLGNGKDTRGRVKGREGWDGLEVVFAINDGKMAERFAQCFGEGLVVGLGHESRS</sequence>
<proteinExistence type="predicted"/>
<dbReference type="Gene3D" id="3.40.220.10">
    <property type="entry name" value="Leucine Aminopeptidase, subunit E, domain 1"/>
    <property type="match status" value="1"/>
</dbReference>
<dbReference type="InterPro" id="IPR043472">
    <property type="entry name" value="Macro_dom-like"/>
</dbReference>
<feature type="compositionally biased region" description="Basic and acidic residues" evidence="1">
    <location>
        <begin position="1"/>
        <end position="19"/>
    </location>
</feature>
<keyword evidence="4" id="KW-1185">Reference proteome</keyword>
<evidence type="ECO:0000313" key="4">
    <source>
        <dbReference type="Proteomes" id="UP001201980"/>
    </source>
</evidence>
<feature type="region of interest" description="Disordered" evidence="1">
    <location>
        <begin position="101"/>
        <end position="133"/>
    </location>
</feature>
<gene>
    <name evidence="3" type="ORF">MKZ38_005142</name>
</gene>
<dbReference type="PANTHER" id="PTHR35596">
    <property type="entry name" value="DUF2263 DOMAIN-CONTAINING PROTEIN"/>
    <property type="match status" value="1"/>
</dbReference>
<dbReference type="AlphaFoldDB" id="A0AAD5RKI0"/>
<feature type="compositionally biased region" description="Gly residues" evidence="1">
    <location>
        <begin position="75"/>
        <end position="85"/>
    </location>
</feature>
<comment type="caution">
    <text evidence="3">The sequence shown here is derived from an EMBL/GenBank/DDBJ whole genome shotgun (WGS) entry which is preliminary data.</text>
</comment>
<evidence type="ECO:0000259" key="2">
    <source>
        <dbReference type="Pfam" id="PF10021"/>
    </source>
</evidence>
<dbReference type="Proteomes" id="UP001201980">
    <property type="component" value="Unassembled WGS sequence"/>
</dbReference>
<organism evidence="3 4">
    <name type="scientific">Zalerion maritima</name>
    <dbReference type="NCBI Taxonomy" id="339359"/>
    <lineage>
        <taxon>Eukaryota</taxon>
        <taxon>Fungi</taxon>
        <taxon>Dikarya</taxon>
        <taxon>Ascomycota</taxon>
        <taxon>Pezizomycotina</taxon>
        <taxon>Sordariomycetes</taxon>
        <taxon>Lulworthiomycetidae</taxon>
        <taxon>Lulworthiales</taxon>
        <taxon>Lulworthiaceae</taxon>
        <taxon>Zalerion</taxon>
    </lineage>
</organism>
<feature type="region of interest" description="Disordered" evidence="1">
    <location>
        <begin position="207"/>
        <end position="228"/>
    </location>
</feature>
<feature type="region of interest" description="Disordered" evidence="1">
    <location>
        <begin position="1"/>
        <end position="85"/>
    </location>
</feature>
<protein>
    <recommendedName>
        <fullName evidence="2">Microbial-type PARG catalytic domain-containing protein</fullName>
    </recommendedName>
</protein>
<feature type="compositionally biased region" description="Gly residues" evidence="1">
    <location>
        <begin position="120"/>
        <end position="131"/>
    </location>
</feature>
<feature type="domain" description="Microbial-type PARG catalytic" evidence="2">
    <location>
        <begin position="134"/>
        <end position="197"/>
    </location>
</feature>
<accession>A0AAD5RKI0</accession>
<feature type="compositionally biased region" description="Acidic residues" evidence="1">
    <location>
        <begin position="58"/>
        <end position="67"/>
    </location>
</feature>
<name>A0AAD5RKI0_9PEZI</name>
<dbReference type="PANTHER" id="PTHR35596:SF1">
    <property type="entry name" value="MICROBIAL-TYPE PARG CATALYTIC DOMAIN-CONTAINING PROTEIN"/>
    <property type="match status" value="1"/>
</dbReference>
<dbReference type="SUPFAM" id="SSF52949">
    <property type="entry name" value="Macro domain-like"/>
    <property type="match status" value="1"/>
</dbReference>
<evidence type="ECO:0000256" key="1">
    <source>
        <dbReference type="SAM" id="MobiDB-lite"/>
    </source>
</evidence>
<reference evidence="3" key="1">
    <citation type="submission" date="2022-07" db="EMBL/GenBank/DDBJ databases">
        <title>Draft genome sequence of Zalerion maritima ATCC 34329, a (micro)plastics degrading marine fungus.</title>
        <authorList>
            <person name="Paco A."/>
            <person name="Goncalves M.F.M."/>
            <person name="Rocha-Santos T.A.P."/>
            <person name="Alves A."/>
        </authorList>
    </citation>
    <scope>NUCLEOTIDE SEQUENCE</scope>
    <source>
        <strain evidence="3">ATCC 34329</strain>
    </source>
</reference>
<dbReference type="EMBL" id="JAKWBI020000309">
    <property type="protein sequence ID" value="KAJ2896843.1"/>
    <property type="molecule type" value="Genomic_DNA"/>
</dbReference>
<dbReference type="Pfam" id="PF10021">
    <property type="entry name" value="PARG_cat_microb"/>
    <property type="match status" value="1"/>
</dbReference>
<evidence type="ECO:0000313" key="3">
    <source>
        <dbReference type="EMBL" id="KAJ2896843.1"/>
    </source>
</evidence>